<reference evidence="4" key="1">
    <citation type="submission" date="2022-10" db="EMBL/GenBank/DDBJ databases">
        <title>Chryseobacterium sp. nov., a novel bacterial species.</title>
        <authorList>
            <person name="Cao Y."/>
        </authorList>
    </citation>
    <scope>NUCLEOTIDE SEQUENCE</scope>
    <source>
        <strain evidence="4">KC 927</strain>
    </source>
</reference>
<dbReference type="InterPro" id="IPR001296">
    <property type="entry name" value="Glyco_trans_1"/>
</dbReference>
<dbReference type="RefSeq" id="WP_267281110.1">
    <property type="nucleotide sequence ID" value="NZ_JAOVZV010000008.1"/>
</dbReference>
<feature type="domain" description="Glycosyl transferase family 1" evidence="2">
    <location>
        <begin position="184"/>
        <end position="341"/>
    </location>
</feature>
<dbReference type="PANTHER" id="PTHR46401">
    <property type="entry name" value="GLYCOSYLTRANSFERASE WBBK-RELATED"/>
    <property type="match status" value="1"/>
</dbReference>
<name>A0ABT3Y341_9FLAO</name>
<evidence type="ECO:0000259" key="2">
    <source>
        <dbReference type="Pfam" id="PF00534"/>
    </source>
</evidence>
<keyword evidence="1" id="KW-0808">Transferase</keyword>
<dbReference type="PANTHER" id="PTHR46401:SF2">
    <property type="entry name" value="GLYCOSYLTRANSFERASE WBBK-RELATED"/>
    <property type="match status" value="1"/>
</dbReference>
<dbReference type="CDD" id="cd03809">
    <property type="entry name" value="GT4_MtfB-like"/>
    <property type="match status" value="1"/>
</dbReference>
<dbReference type="Gene3D" id="3.40.50.2000">
    <property type="entry name" value="Glycogen Phosphorylase B"/>
    <property type="match status" value="2"/>
</dbReference>
<dbReference type="EMBL" id="JAOVZV010000008">
    <property type="protein sequence ID" value="MCX8532550.1"/>
    <property type="molecule type" value="Genomic_DNA"/>
</dbReference>
<feature type="domain" description="Glycosyltransferase subfamily 4-like N-terminal" evidence="3">
    <location>
        <begin position="50"/>
        <end position="169"/>
    </location>
</feature>
<dbReference type="Proteomes" id="UP001070176">
    <property type="component" value="Unassembled WGS sequence"/>
</dbReference>
<evidence type="ECO:0000313" key="4">
    <source>
        <dbReference type="EMBL" id="MCX8532550.1"/>
    </source>
</evidence>
<sequence length="366" mass="42722">MKIAFDAKRFFHNTSGLGNYSRDLIRILSKYYPENQYLLLNKNKSERESDILESSNVIFLETSKGTMSRQFKMGKDAQKENADIFHGLSGELPLKWDKKPIKKIVTIHDLIFVRYPQYYSFFDRKIHFWKFKKAANAADKIIAISEQTKRDIIQYLKIPDSKIEVIYQGCHKAFKEQQTEEFSQKTKEKFNLPERFILNVGTIEERKNLFSIVKAIKDTSIPLVVVGKKTKYFQKIKHFIEKNKMENQIYFLENVAMDELAVIYKSADIFVYPSFFEGFGIPLIEALFSKTVAVTGNTSCLPEAGGSDSVYINPDNYLDIQSKIKFLWDNESERKRRADKGFEFVQKFNDEPIASQLMSLYKKILQ</sequence>
<accession>A0ABT3Y341</accession>
<dbReference type="Pfam" id="PF13439">
    <property type="entry name" value="Glyco_transf_4"/>
    <property type="match status" value="1"/>
</dbReference>
<keyword evidence="5" id="KW-1185">Reference proteome</keyword>
<evidence type="ECO:0000256" key="1">
    <source>
        <dbReference type="ARBA" id="ARBA00022679"/>
    </source>
</evidence>
<dbReference type="SUPFAM" id="SSF53756">
    <property type="entry name" value="UDP-Glycosyltransferase/glycogen phosphorylase"/>
    <property type="match status" value="1"/>
</dbReference>
<dbReference type="Pfam" id="PF00534">
    <property type="entry name" value="Glycos_transf_1"/>
    <property type="match status" value="1"/>
</dbReference>
<organism evidence="4 5">
    <name type="scientific">Chryseobacterium luquanense</name>
    <dbReference type="NCBI Taxonomy" id="2983766"/>
    <lineage>
        <taxon>Bacteria</taxon>
        <taxon>Pseudomonadati</taxon>
        <taxon>Bacteroidota</taxon>
        <taxon>Flavobacteriia</taxon>
        <taxon>Flavobacteriales</taxon>
        <taxon>Weeksellaceae</taxon>
        <taxon>Chryseobacterium group</taxon>
        <taxon>Chryseobacterium</taxon>
    </lineage>
</organism>
<gene>
    <name evidence="4" type="ORF">OEA66_09310</name>
</gene>
<protein>
    <submittedName>
        <fullName evidence="4">Glycosyltransferase family 4 protein</fullName>
    </submittedName>
</protein>
<evidence type="ECO:0000313" key="5">
    <source>
        <dbReference type="Proteomes" id="UP001070176"/>
    </source>
</evidence>
<proteinExistence type="predicted"/>
<comment type="caution">
    <text evidence="4">The sequence shown here is derived from an EMBL/GenBank/DDBJ whole genome shotgun (WGS) entry which is preliminary data.</text>
</comment>
<dbReference type="InterPro" id="IPR028098">
    <property type="entry name" value="Glyco_trans_4-like_N"/>
</dbReference>
<evidence type="ECO:0000259" key="3">
    <source>
        <dbReference type="Pfam" id="PF13439"/>
    </source>
</evidence>